<evidence type="ECO:0000256" key="9">
    <source>
        <dbReference type="SAM" id="MobiDB-lite"/>
    </source>
</evidence>
<reference evidence="10" key="2">
    <citation type="journal article" date="2023" name="Microbiol Resour">
        <title>Decontamination and Annotation of the Draft Genome Sequence of the Oomycete Lagenidium giganteum ARSEF 373.</title>
        <authorList>
            <person name="Morgan W.R."/>
            <person name="Tartar A."/>
        </authorList>
    </citation>
    <scope>NUCLEOTIDE SEQUENCE</scope>
    <source>
        <strain evidence="10">ARSEF 373</strain>
    </source>
</reference>
<evidence type="ECO:0000256" key="3">
    <source>
        <dbReference type="ARBA" id="ARBA00005043"/>
    </source>
</evidence>
<keyword evidence="11" id="KW-1185">Reference proteome</keyword>
<dbReference type="Proteomes" id="UP001146120">
    <property type="component" value="Unassembled WGS sequence"/>
</dbReference>
<dbReference type="GO" id="GO:0002098">
    <property type="term" value="P:tRNA wobble uridine modification"/>
    <property type="evidence" value="ECO:0007669"/>
    <property type="project" value="InterPro"/>
</dbReference>
<dbReference type="GO" id="GO:0000049">
    <property type="term" value="F:tRNA binding"/>
    <property type="evidence" value="ECO:0007669"/>
    <property type="project" value="TreeGrafter"/>
</dbReference>
<name>A0AAV2YQQ6_9STRA</name>
<evidence type="ECO:0000256" key="7">
    <source>
        <dbReference type="ARBA" id="ARBA00022694"/>
    </source>
</evidence>
<evidence type="ECO:0000313" key="10">
    <source>
        <dbReference type="EMBL" id="DAZ96420.1"/>
    </source>
</evidence>
<keyword evidence="8" id="KW-0539">Nucleus</keyword>
<dbReference type="GO" id="GO:0005829">
    <property type="term" value="C:cytosol"/>
    <property type="evidence" value="ECO:0007669"/>
    <property type="project" value="TreeGrafter"/>
</dbReference>
<organism evidence="10 11">
    <name type="scientific">Lagenidium giganteum</name>
    <dbReference type="NCBI Taxonomy" id="4803"/>
    <lineage>
        <taxon>Eukaryota</taxon>
        <taxon>Sar</taxon>
        <taxon>Stramenopiles</taxon>
        <taxon>Oomycota</taxon>
        <taxon>Peronosporomycetes</taxon>
        <taxon>Pythiales</taxon>
        <taxon>Pythiaceae</taxon>
    </lineage>
</organism>
<comment type="subcellular location">
    <subcellularLocation>
        <location evidence="2">Cytoplasm</location>
    </subcellularLocation>
    <subcellularLocation>
        <location evidence="1">Nucleus</location>
    </subcellularLocation>
</comment>
<evidence type="ECO:0000256" key="8">
    <source>
        <dbReference type="ARBA" id="ARBA00023242"/>
    </source>
</evidence>
<evidence type="ECO:0000256" key="2">
    <source>
        <dbReference type="ARBA" id="ARBA00004496"/>
    </source>
</evidence>
<comment type="pathway">
    <text evidence="3">tRNA modification; 5-methoxycarbonylmethyl-2-thiouridine-tRNA biosynthesis.</text>
</comment>
<dbReference type="Pfam" id="PF10483">
    <property type="entry name" value="Elong_Iki1"/>
    <property type="match status" value="1"/>
</dbReference>
<accession>A0AAV2YQQ6</accession>
<evidence type="ECO:0000256" key="4">
    <source>
        <dbReference type="ARBA" id="ARBA00009567"/>
    </source>
</evidence>
<reference evidence="10" key="1">
    <citation type="submission" date="2022-11" db="EMBL/GenBank/DDBJ databases">
        <authorList>
            <person name="Morgan W.R."/>
            <person name="Tartar A."/>
        </authorList>
    </citation>
    <scope>NUCLEOTIDE SEQUENCE</scope>
    <source>
        <strain evidence="10">ARSEF 373</strain>
    </source>
</reference>
<dbReference type="PANTHER" id="PTHR15641:SF1">
    <property type="entry name" value="ELONGATOR COMPLEX PROTEIN 5"/>
    <property type="match status" value="1"/>
</dbReference>
<proteinExistence type="inferred from homology"/>
<feature type="compositionally biased region" description="Acidic residues" evidence="9">
    <location>
        <begin position="336"/>
        <end position="354"/>
    </location>
</feature>
<protein>
    <recommendedName>
        <fullName evidence="5">Elongator complex protein 5</fullName>
    </recommendedName>
</protein>
<keyword evidence="6" id="KW-0963">Cytoplasm</keyword>
<dbReference type="GO" id="GO:0033588">
    <property type="term" value="C:elongator holoenzyme complex"/>
    <property type="evidence" value="ECO:0007669"/>
    <property type="project" value="InterPro"/>
</dbReference>
<evidence type="ECO:0000256" key="6">
    <source>
        <dbReference type="ARBA" id="ARBA00022490"/>
    </source>
</evidence>
<dbReference type="PANTHER" id="PTHR15641">
    <property type="entry name" value="ELONGATOR COMPLEX PROTEIN 5"/>
    <property type="match status" value="1"/>
</dbReference>
<evidence type="ECO:0000313" key="11">
    <source>
        <dbReference type="Proteomes" id="UP001146120"/>
    </source>
</evidence>
<comment type="caution">
    <text evidence="10">The sequence shown here is derived from an EMBL/GenBank/DDBJ whole genome shotgun (WGS) entry which is preliminary data.</text>
</comment>
<dbReference type="InterPro" id="IPR019519">
    <property type="entry name" value="Elp5"/>
</dbReference>
<feature type="compositionally biased region" description="Low complexity" evidence="9">
    <location>
        <begin position="319"/>
        <end position="331"/>
    </location>
</feature>
<gene>
    <name evidence="10" type="ORF">N0F65_012501</name>
</gene>
<evidence type="ECO:0000256" key="5">
    <source>
        <dbReference type="ARBA" id="ARBA00020264"/>
    </source>
</evidence>
<comment type="similarity">
    <text evidence="4">Belongs to the ELP5 family.</text>
</comment>
<keyword evidence="7" id="KW-0819">tRNA processing</keyword>
<evidence type="ECO:0000256" key="1">
    <source>
        <dbReference type="ARBA" id="ARBA00004123"/>
    </source>
</evidence>
<dbReference type="GO" id="GO:0005634">
    <property type="term" value="C:nucleus"/>
    <property type="evidence" value="ECO:0007669"/>
    <property type="project" value="UniProtKB-SubCell"/>
</dbReference>
<feature type="region of interest" description="Disordered" evidence="9">
    <location>
        <begin position="312"/>
        <end position="354"/>
    </location>
</feature>
<dbReference type="EMBL" id="DAKRPA010000168">
    <property type="protein sequence ID" value="DAZ96420.1"/>
    <property type="molecule type" value="Genomic_DNA"/>
</dbReference>
<sequence>MEEYFLHKCVTADAAGAALSSSPSLWSVHNRCEFVVVQEHRRAHGASRAVLASIVSMVAQSRKTSRVVVVTLECDSLLEKMKSNETHKTVVDHIDLSSDVTLFQAALIPGAPASPLLERVRERILQSVAQQPRDDVPSSSRPVVVVIDSINVLLQHHSLHQVLLLLHGLRKTPSIGSVIVRHNTSVDSKTIGQALAAEATALVVVETPSSLAAYSVLAKERRREIPKGMDGLVLLQRQKKNGRSTESVEFFQMAAAVPLKFVAATDATTDASAQAQPDDAATADGQKALPVRQEDVSFNIGMSAAERAAKSQVQLPYMQQPGTQAPPAAQQNLFFIDEDDPDWDDDDLDDDLDI</sequence>
<dbReference type="AlphaFoldDB" id="A0AAV2YQQ6"/>